<dbReference type="EMBL" id="CASHTH010003863">
    <property type="protein sequence ID" value="CAI8050402.1"/>
    <property type="molecule type" value="Genomic_DNA"/>
</dbReference>
<dbReference type="PROSITE" id="PS00677">
    <property type="entry name" value="DAO"/>
    <property type="match status" value="1"/>
</dbReference>
<dbReference type="PANTHER" id="PTHR11530">
    <property type="entry name" value="D-AMINO ACID OXIDASE"/>
    <property type="match status" value="1"/>
</dbReference>
<keyword evidence="4" id="KW-0285">Flavoprotein</keyword>
<dbReference type="InterPro" id="IPR006076">
    <property type="entry name" value="FAD-dep_OxRdtase"/>
</dbReference>
<evidence type="ECO:0000256" key="7">
    <source>
        <dbReference type="PIRSR" id="PIRSR000189-1"/>
    </source>
</evidence>
<keyword evidence="6" id="KW-0560">Oxidoreductase</keyword>
<dbReference type="GO" id="GO:0019478">
    <property type="term" value="P:D-amino acid catabolic process"/>
    <property type="evidence" value="ECO:0007669"/>
    <property type="project" value="TreeGrafter"/>
</dbReference>
<evidence type="ECO:0000313" key="10">
    <source>
        <dbReference type="Proteomes" id="UP001174909"/>
    </source>
</evidence>
<dbReference type="Pfam" id="PF01266">
    <property type="entry name" value="DAO"/>
    <property type="match status" value="1"/>
</dbReference>
<evidence type="ECO:0000256" key="6">
    <source>
        <dbReference type="ARBA" id="ARBA00023002"/>
    </source>
</evidence>
<protein>
    <submittedName>
        <fullName evidence="9">D-aspartate oxidase</fullName>
    </submittedName>
</protein>
<dbReference type="PANTHER" id="PTHR11530:SF11">
    <property type="entry name" value="D-ASPARTATE OXIDASE"/>
    <property type="match status" value="1"/>
</dbReference>
<keyword evidence="5 7" id="KW-0274">FAD</keyword>
<organism evidence="9 10">
    <name type="scientific">Geodia barretti</name>
    <name type="common">Barrett's horny sponge</name>
    <dbReference type="NCBI Taxonomy" id="519541"/>
    <lineage>
        <taxon>Eukaryota</taxon>
        <taxon>Metazoa</taxon>
        <taxon>Porifera</taxon>
        <taxon>Demospongiae</taxon>
        <taxon>Heteroscleromorpha</taxon>
        <taxon>Tetractinellida</taxon>
        <taxon>Astrophorina</taxon>
        <taxon>Geodiidae</taxon>
        <taxon>Geodia</taxon>
    </lineage>
</organism>
<evidence type="ECO:0000256" key="5">
    <source>
        <dbReference type="ARBA" id="ARBA00022827"/>
    </source>
</evidence>
<dbReference type="SUPFAM" id="SSF51971">
    <property type="entry name" value="Nucleotide-binding domain"/>
    <property type="match status" value="1"/>
</dbReference>
<evidence type="ECO:0000256" key="1">
    <source>
        <dbReference type="ARBA" id="ARBA00001974"/>
    </source>
</evidence>
<evidence type="ECO:0000256" key="4">
    <source>
        <dbReference type="ARBA" id="ARBA00022630"/>
    </source>
</evidence>
<evidence type="ECO:0000256" key="3">
    <source>
        <dbReference type="ARBA" id="ARBA00006730"/>
    </source>
</evidence>
<dbReference type="SUPFAM" id="SSF54373">
    <property type="entry name" value="FAD-linked reductases, C-terminal domain"/>
    <property type="match status" value="1"/>
</dbReference>
<comment type="similarity">
    <text evidence="3">Belongs to the DAMOX/DASOX family.</text>
</comment>
<evidence type="ECO:0000259" key="8">
    <source>
        <dbReference type="Pfam" id="PF01266"/>
    </source>
</evidence>
<evidence type="ECO:0000313" key="9">
    <source>
        <dbReference type="EMBL" id="CAI8050402.1"/>
    </source>
</evidence>
<feature type="binding site" evidence="7">
    <location>
        <position position="237"/>
    </location>
    <ligand>
        <name>D-dopa</name>
        <dbReference type="ChEBI" id="CHEBI:149689"/>
    </ligand>
</feature>
<dbReference type="PIRSF" id="PIRSF000189">
    <property type="entry name" value="D-aa_oxidase"/>
    <property type="match status" value="1"/>
</dbReference>
<dbReference type="InterPro" id="IPR023209">
    <property type="entry name" value="DAO"/>
</dbReference>
<keyword evidence="10" id="KW-1185">Reference proteome</keyword>
<dbReference type="AlphaFoldDB" id="A0AA35TM44"/>
<feature type="binding site" evidence="7">
    <location>
        <position position="320"/>
    </location>
    <ligand>
        <name>D-dopa</name>
        <dbReference type="ChEBI" id="CHEBI:149689"/>
    </ligand>
</feature>
<dbReference type="GO" id="GO:0071949">
    <property type="term" value="F:FAD binding"/>
    <property type="evidence" value="ECO:0007669"/>
    <property type="project" value="InterPro"/>
</dbReference>
<comment type="caution">
    <text evidence="9">The sequence shown here is derived from an EMBL/GenBank/DDBJ whole genome shotgun (WGS) entry which is preliminary data.</text>
</comment>
<reference evidence="9" key="1">
    <citation type="submission" date="2023-03" db="EMBL/GenBank/DDBJ databases">
        <authorList>
            <person name="Steffen K."/>
            <person name="Cardenas P."/>
        </authorList>
    </citation>
    <scope>NUCLEOTIDE SEQUENCE</scope>
</reference>
<feature type="domain" description="FAD dependent oxidoreductase" evidence="8">
    <location>
        <begin position="2"/>
        <end position="335"/>
    </location>
</feature>
<comment type="cofactor">
    <cofactor evidence="1 7">
        <name>FAD</name>
        <dbReference type="ChEBI" id="CHEBI:57692"/>
    </cofactor>
</comment>
<feature type="binding site" evidence="7">
    <location>
        <position position="193"/>
    </location>
    <ligand>
        <name>FAD</name>
        <dbReference type="ChEBI" id="CHEBI:57692"/>
    </ligand>
</feature>
<dbReference type="InterPro" id="IPR006181">
    <property type="entry name" value="D-amino_acid_oxidase_CS"/>
</dbReference>
<feature type="binding site" evidence="7">
    <location>
        <position position="292"/>
    </location>
    <ligand>
        <name>D-dopa</name>
        <dbReference type="ChEBI" id="CHEBI:149689"/>
    </ligand>
</feature>
<comment type="subcellular location">
    <subcellularLocation>
        <location evidence="2">Peroxisome matrix</location>
    </subcellularLocation>
</comment>
<dbReference type="Gene3D" id="3.30.9.10">
    <property type="entry name" value="D-Amino Acid Oxidase, subunit A, domain 2"/>
    <property type="match status" value="1"/>
</dbReference>
<evidence type="ECO:0000256" key="2">
    <source>
        <dbReference type="ARBA" id="ARBA00004253"/>
    </source>
</evidence>
<dbReference type="Proteomes" id="UP001174909">
    <property type="component" value="Unassembled WGS sequence"/>
</dbReference>
<name>A0AA35TM44_GEOBA</name>
<gene>
    <name evidence="9" type="ORF">GBAR_LOCUS27684</name>
</gene>
<accession>A0AA35TM44</accession>
<dbReference type="GO" id="GO:0003884">
    <property type="term" value="F:D-amino-acid oxidase activity"/>
    <property type="evidence" value="ECO:0007669"/>
    <property type="project" value="InterPro"/>
</dbReference>
<dbReference type="GO" id="GO:0005782">
    <property type="term" value="C:peroxisomal matrix"/>
    <property type="evidence" value="ECO:0007669"/>
    <property type="project" value="UniProtKB-SubCell"/>
</dbReference>
<proteinExistence type="inferred from homology"/>
<sequence>MKVAVAGAGVVGLSTAYCLAEKFRSIGVSVTVIADAFSPNTSSDKAGALIWPLLLGSSSHRRAKYDAQLQQWTVDTFKHLHSLYHTNEAAEIQLSLESGYQFVPNTAEPPWWKDLVLGFRCISADSNEVQRFVQTHQSHRSMSVWAFSTYLVDCRLYLPWLMAGFMRRGGMVEQRRLKSLDELRGYDVVVNCTGLGAAELVGDHDLHPVRGQAVLVRAPWIKHFVIDVDDSKEDWVYVFPRSCDVLLGGTAVSGDWSETVDPATSEAILSRCTALLPSLRGAEVIGAWVGGRPVRTTVRLEKEERGPGWPLMIHNYGHGGQGIVLHWGCALEVANMLEQFILRSHL</sequence>
<dbReference type="Gene3D" id="3.40.50.720">
    <property type="entry name" value="NAD(P)-binding Rossmann-like Domain"/>
    <property type="match status" value="1"/>
</dbReference>